<dbReference type="AlphaFoldDB" id="A0AAW1Y549"/>
<organism evidence="3 4">
    <name type="scientific">Rubus argutus</name>
    <name type="common">Southern blackberry</name>
    <dbReference type="NCBI Taxonomy" id="59490"/>
    <lineage>
        <taxon>Eukaryota</taxon>
        <taxon>Viridiplantae</taxon>
        <taxon>Streptophyta</taxon>
        <taxon>Embryophyta</taxon>
        <taxon>Tracheophyta</taxon>
        <taxon>Spermatophyta</taxon>
        <taxon>Magnoliopsida</taxon>
        <taxon>eudicotyledons</taxon>
        <taxon>Gunneridae</taxon>
        <taxon>Pentapetalae</taxon>
        <taxon>rosids</taxon>
        <taxon>fabids</taxon>
        <taxon>Rosales</taxon>
        <taxon>Rosaceae</taxon>
        <taxon>Rosoideae</taxon>
        <taxon>Rosoideae incertae sedis</taxon>
        <taxon>Rubus</taxon>
    </lineage>
</organism>
<comment type="caution">
    <text evidence="3">The sequence shown here is derived from an EMBL/GenBank/DDBJ whole genome shotgun (WGS) entry which is preliminary data.</text>
</comment>
<accession>A0AAW1Y549</accession>
<keyword evidence="4" id="KW-1185">Reference proteome</keyword>
<dbReference type="EMBL" id="JBEDUW010000002">
    <property type="protein sequence ID" value="KAK9944074.1"/>
    <property type="molecule type" value="Genomic_DNA"/>
</dbReference>
<dbReference type="InterPro" id="IPR026057">
    <property type="entry name" value="TBL_C"/>
</dbReference>
<feature type="domain" description="Trichome birefringence-like C-terminal" evidence="2">
    <location>
        <begin position="7"/>
        <end position="57"/>
    </location>
</feature>
<protein>
    <recommendedName>
        <fullName evidence="2">Trichome birefringence-like C-terminal domain-containing protein</fullName>
    </recommendedName>
</protein>
<reference evidence="3 4" key="1">
    <citation type="journal article" date="2023" name="G3 (Bethesda)">
        <title>A chromosome-length genome assembly and annotation of blackberry (Rubus argutus, cv. 'Hillquist').</title>
        <authorList>
            <person name="Bruna T."/>
            <person name="Aryal R."/>
            <person name="Dudchenko O."/>
            <person name="Sargent D.J."/>
            <person name="Mead D."/>
            <person name="Buti M."/>
            <person name="Cavallini A."/>
            <person name="Hytonen T."/>
            <person name="Andres J."/>
            <person name="Pham M."/>
            <person name="Weisz D."/>
            <person name="Mascagni F."/>
            <person name="Usai G."/>
            <person name="Natali L."/>
            <person name="Bassil N."/>
            <person name="Fernandez G.E."/>
            <person name="Lomsadze A."/>
            <person name="Armour M."/>
            <person name="Olukolu B."/>
            <person name="Poorten T."/>
            <person name="Britton C."/>
            <person name="Davik J."/>
            <person name="Ashrafi H."/>
            <person name="Aiden E.L."/>
            <person name="Borodovsky M."/>
            <person name="Worthington M."/>
        </authorList>
    </citation>
    <scope>NUCLEOTIDE SEQUENCE [LARGE SCALE GENOMIC DNA]</scope>
    <source>
        <strain evidence="3">PI 553951</strain>
    </source>
</reference>
<evidence type="ECO:0000313" key="3">
    <source>
        <dbReference type="EMBL" id="KAK9944074.1"/>
    </source>
</evidence>
<evidence type="ECO:0000259" key="2">
    <source>
        <dbReference type="Pfam" id="PF13839"/>
    </source>
</evidence>
<dbReference type="Proteomes" id="UP001457282">
    <property type="component" value="Unassembled WGS sequence"/>
</dbReference>
<dbReference type="GO" id="GO:0016740">
    <property type="term" value="F:transferase activity"/>
    <property type="evidence" value="ECO:0007669"/>
    <property type="project" value="InterPro"/>
</dbReference>
<gene>
    <name evidence="3" type="ORF">M0R45_009658</name>
</gene>
<name>A0AAW1Y549_RUBAR</name>
<proteinExistence type="inferred from homology"/>
<evidence type="ECO:0000256" key="1">
    <source>
        <dbReference type="ARBA" id="ARBA00007727"/>
    </source>
</evidence>
<evidence type="ECO:0000313" key="4">
    <source>
        <dbReference type="Proteomes" id="UP001457282"/>
    </source>
</evidence>
<dbReference type="Pfam" id="PF13839">
    <property type="entry name" value="PC-Esterase"/>
    <property type="match status" value="1"/>
</dbReference>
<sequence length="96" mass="10490">MDRSPVSDTSIKVVRKMAVPVTVIHITPMGAFRSDVHVGAWSDKPSVPDCSHWCLPGHLGYLICGMRFSRRICNHEIANMPPPFAAAINYGTADAL</sequence>
<comment type="similarity">
    <text evidence="1">Belongs to the PC-esterase family. TBL subfamily.</text>
</comment>